<dbReference type="Proteomes" id="UP000050564">
    <property type="component" value="Unassembled WGS sequence"/>
</dbReference>
<dbReference type="AlphaFoldDB" id="A0A0P9KY07"/>
<reference evidence="4 6" key="1">
    <citation type="submission" date="2015-09" db="EMBL/GenBank/DDBJ databases">
        <title>Genome announcement of multiple Pseudomonas syringae strains.</title>
        <authorList>
            <person name="Thakur S."/>
            <person name="Wang P.W."/>
            <person name="Gong Y."/>
            <person name="Weir B.S."/>
            <person name="Guttman D.S."/>
        </authorList>
    </citation>
    <scope>NUCLEOTIDE SEQUENCE [LARGE SCALE GENOMIC DNA]</scope>
    <source>
        <strain evidence="4 6">ICMP2823</strain>
    </source>
</reference>
<dbReference type="InterPro" id="IPR036188">
    <property type="entry name" value="FAD/NAD-bd_sf"/>
</dbReference>
<evidence type="ECO:0000259" key="3">
    <source>
        <dbReference type="Pfam" id="PF01266"/>
    </source>
</evidence>
<proteinExistence type="predicted"/>
<protein>
    <submittedName>
        <fullName evidence="4">Amine oxidase</fullName>
    </submittedName>
</protein>
<gene>
    <name evidence="4" type="ORF">ALO81_03838</name>
    <name evidence="5" type="ORF">ALQ64_00645</name>
</gene>
<dbReference type="SUPFAM" id="SSF51905">
    <property type="entry name" value="FAD/NAD(P)-binding domain"/>
    <property type="match status" value="1"/>
</dbReference>
<reference evidence="5 7" key="2">
    <citation type="submission" date="2018-08" db="EMBL/GenBank/DDBJ databases">
        <title>Recombination of ecologically and evolutionarily significant loci maintains genetic cohesion in the Pseudomonas syringae species complex.</title>
        <authorList>
            <person name="Dillon M."/>
            <person name="Thakur S."/>
            <person name="Almeida R.N.D."/>
            <person name="Weir B.S."/>
            <person name="Guttman D.S."/>
        </authorList>
    </citation>
    <scope>NUCLEOTIDE SEQUENCE [LARGE SCALE GENOMIC DNA]</scope>
    <source>
        <strain evidence="5 7">ICMP 2821</strain>
    </source>
</reference>
<dbReference type="PATRIC" id="fig|86840.3.peg.5621"/>
<accession>A0A0P9KY07</accession>
<dbReference type="Gene3D" id="3.50.50.60">
    <property type="entry name" value="FAD/NAD(P)-binding domain"/>
    <property type="match status" value="1"/>
</dbReference>
<evidence type="ECO:0000256" key="1">
    <source>
        <dbReference type="ARBA" id="ARBA00023002"/>
    </source>
</evidence>
<evidence type="ECO:0000313" key="7">
    <source>
        <dbReference type="Proteomes" id="UP000281372"/>
    </source>
</evidence>
<organism evidence="4 6">
    <name type="scientific">Pseudomonas cannabina</name>
    <dbReference type="NCBI Taxonomy" id="86840"/>
    <lineage>
        <taxon>Bacteria</taxon>
        <taxon>Pseudomonadati</taxon>
        <taxon>Pseudomonadota</taxon>
        <taxon>Gammaproteobacteria</taxon>
        <taxon>Pseudomonadales</taxon>
        <taxon>Pseudomonadaceae</taxon>
        <taxon>Pseudomonas</taxon>
    </lineage>
</organism>
<sequence length="56" mass="5772">MLSGWLRACALIVAGLVSVSTLADEKQRTAIVVGGGLAGLTAAYELQAKGWQVTLL</sequence>
<keyword evidence="2" id="KW-0732">Signal</keyword>
<evidence type="ECO:0000313" key="4">
    <source>
        <dbReference type="EMBL" id="KPW66757.1"/>
    </source>
</evidence>
<dbReference type="GO" id="GO:0016491">
    <property type="term" value="F:oxidoreductase activity"/>
    <property type="evidence" value="ECO:0007669"/>
    <property type="project" value="UniProtKB-KW"/>
</dbReference>
<dbReference type="EMBL" id="LJPX01000541">
    <property type="protein sequence ID" value="KPW66757.1"/>
    <property type="molecule type" value="Genomic_DNA"/>
</dbReference>
<comment type="caution">
    <text evidence="4">The sequence shown here is derived from an EMBL/GenBank/DDBJ whole genome shotgun (WGS) entry which is preliminary data.</text>
</comment>
<dbReference type="Proteomes" id="UP000281372">
    <property type="component" value="Unassembled WGS sequence"/>
</dbReference>
<evidence type="ECO:0000256" key="2">
    <source>
        <dbReference type="SAM" id="SignalP"/>
    </source>
</evidence>
<evidence type="ECO:0000313" key="6">
    <source>
        <dbReference type="Proteomes" id="UP000050564"/>
    </source>
</evidence>
<dbReference type="InterPro" id="IPR006076">
    <property type="entry name" value="FAD-dep_OxRdtase"/>
</dbReference>
<dbReference type="Pfam" id="PF01266">
    <property type="entry name" value="DAO"/>
    <property type="match status" value="1"/>
</dbReference>
<evidence type="ECO:0000313" key="5">
    <source>
        <dbReference type="EMBL" id="RMN32997.1"/>
    </source>
</evidence>
<feature type="domain" description="FAD dependent oxidoreductase" evidence="3">
    <location>
        <begin position="30"/>
        <end position="56"/>
    </location>
</feature>
<name>A0A0P9KY07_PSECA</name>
<feature type="signal peptide" evidence="2">
    <location>
        <begin position="1"/>
        <end position="23"/>
    </location>
</feature>
<keyword evidence="1" id="KW-0560">Oxidoreductase</keyword>
<dbReference type="EMBL" id="RBOW01000384">
    <property type="protein sequence ID" value="RMN32997.1"/>
    <property type="molecule type" value="Genomic_DNA"/>
</dbReference>
<feature type="chain" id="PRO_5033723086" evidence="2">
    <location>
        <begin position="24"/>
        <end position="56"/>
    </location>
</feature>